<proteinExistence type="predicted"/>
<comment type="caution">
    <text evidence="2">The sequence shown here is derived from an EMBL/GenBank/DDBJ whole genome shotgun (WGS) entry which is preliminary data.</text>
</comment>
<dbReference type="Proteomes" id="UP000294508">
    <property type="component" value="Unassembled WGS sequence"/>
</dbReference>
<dbReference type="OrthoDB" id="9786766at2"/>
<gene>
    <name evidence="2" type="ORF">EV652_11747</name>
</gene>
<dbReference type="Gene3D" id="2.60.40.1190">
    <property type="match status" value="1"/>
</dbReference>
<dbReference type="PANTHER" id="PTHR35532:SF5">
    <property type="entry name" value="CARBOHYDRATE-BINDING DOMAIN-CONTAINING PROTEIN"/>
    <property type="match status" value="1"/>
</dbReference>
<dbReference type="CDD" id="cd09620">
    <property type="entry name" value="CBM9_like_3"/>
    <property type="match status" value="1"/>
</dbReference>
<dbReference type="GO" id="GO:0016052">
    <property type="term" value="P:carbohydrate catabolic process"/>
    <property type="evidence" value="ECO:0007669"/>
    <property type="project" value="InterPro"/>
</dbReference>
<dbReference type="RefSeq" id="WP_132214349.1">
    <property type="nucleotide sequence ID" value="NZ_SLWN01000017.1"/>
</dbReference>
<dbReference type="Pfam" id="PF06452">
    <property type="entry name" value="CBM9_1"/>
    <property type="match status" value="1"/>
</dbReference>
<accession>A0A4R2H2M8</accession>
<reference evidence="2 3" key="1">
    <citation type="journal article" date="2015" name="Stand. Genomic Sci.">
        <title>Genomic Encyclopedia of Bacterial and Archaeal Type Strains, Phase III: the genomes of soil and plant-associated and newly described type strains.</title>
        <authorList>
            <person name="Whitman W.B."/>
            <person name="Woyke T."/>
            <person name="Klenk H.P."/>
            <person name="Zhou Y."/>
            <person name="Lilburn T.G."/>
            <person name="Beck B.J."/>
            <person name="De Vos P."/>
            <person name="Vandamme P."/>
            <person name="Eisen J.A."/>
            <person name="Garrity G."/>
            <person name="Hugenholtz P."/>
            <person name="Kyrpides N.C."/>
        </authorList>
    </citation>
    <scope>NUCLEOTIDE SEQUENCE [LARGE SCALE GENOMIC DNA]</scope>
    <source>
        <strain evidence="2 3">VKM Ac-2572</strain>
    </source>
</reference>
<dbReference type="GO" id="GO:0004553">
    <property type="term" value="F:hydrolase activity, hydrolyzing O-glycosyl compounds"/>
    <property type="evidence" value="ECO:0007669"/>
    <property type="project" value="InterPro"/>
</dbReference>
<keyword evidence="3" id="KW-1185">Reference proteome</keyword>
<dbReference type="GO" id="GO:0030246">
    <property type="term" value="F:carbohydrate binding"/>
    <property type="evidence" value="ECO:0007669"/>
    <property type="project" value="InterPro"/>
</dbReference>
<evidence type="ECO:0000313" key="2">
    <source>
        <dbReference type="EMBL" id="TCO17595.1"/>
    </source>
</evidence>
<evidence type="ECO:0000313" key="3">
    <source>
        <dbReference type="Proteomes" id="UP000294508"/>
    </source>
</evidence>
<dbReference type="PANTHER" id="PTHR35532">
    <property type="entry name" value="SIMILAR TO POLYHYDROXYALKANOATE DEPOLYMERASE"/>
    <property type="match status" value="1"/>
</dbReference>
<feature type="domain" description="Carbohydrate-binding" evidence="1">
    <location>
        <begin position="18"/>
        <end position="114"/>
    </location>
</feature>
<dbReference type="InterPro" id="IPR010502">
    <property type="entry name" value="Carb-bd_dom_fam9"/>
</dbReference>
<dbReference type="SUPFAM" id="SSF49344">
    <property type="entry name" value="CBD9-like"/>
    <property type="match status" value="1"/>
</dbReference>
<evidence type="ECO:0000259" key="1">
    <source>
        <dbReference type="Pfam" id="PF06452"/>
    </source>
</evidence>
<sequence length="239" mass="27034">MPDLPVYDCPRTPTAPALDGTLTDPAWEIAPWTTDFVDISGDGPAPRFRTRAKLMYDDEFLYVGGLLEEPHVWSTMSEKNTKLFEENNFELFLDPDGDGLNYYEFEINPLGTIWELTLPKPYVDGGVPVDPTNLPGLRTALHIDGTLNDPSDTDTGWSVELAVPWADLAPYNESGTANEARATPPNPGDEWRMNLMRCEWPHEVVDGAYVKGTELSFWVWSPQYVVDMHRPDRWGVLRF</sequence>
<protein>
    <submittedName>
        <fullName evidence="2">Carbohydrate binding protein with CBM9 domain</fullName>
    </submittedName>
</protein>
<organism evidence="2 3">
    <name type="scientific">Kribbella steppae</name>
    <dbReference type="NCBI Taxonomy" id="2512223"/>
    <lineage>
        <taxon>Bacteria</taxon>
        <taxon>Bacillati</taxon>
        <taxon>Actinomycetota</taxon>
        <taxon>Actinomycetes</taxon>
        <taxon>Propionibacteriales</taxon>
        <taxon>Kribbellaceae</taxon>
        <taxon>Kribbella</taxon>
    </lineage>
</organism>
<dbReference type="EMBL" id="SLWN01000017">
    <property type="protein sequence ID" value="TCO17595.1"/>
    <property type="molecule type" value="Genomic_DNA"/>
</dbReference>
<name>A0A4R2H2M8_9ACTN</name>
<dbReference type="AlphaFoldDB" id="A0A4R2H2M8"/>